<protein>
    <submittedName>
        <fullName evidence="2">Uncharacterized protein</fullName>
    </submittedName>
</protein>
<accession>A0ABS8WKI3</accession>
<name>A0ABS8WKI3_DATST</name>
<evidence type="ECO:0000313" key="3">
    <source>
        <dbReference type="Proteomes" id="UP000823775"/>
    </source>
</evidence>
<feature type="non-terminal residue" evidence="2">
    <location>
        <position position="1"/>
    </location>
</feature>
<evidence type="ECO:0000256" key="1">
    <source>
        <dbReference type="SAM" id="MobiDB-lite"/>
    </source>
</evidence>
<evidence type="ECO:0000313" key="2">
    <source>
        <dbReference type="EMBL" id="MCE3050030.1"/>
    </source>
</evidence>
<feature type="compositionally biased region" description="Polar residues" evidence="1">
    <location>
        <begin position="44"/>
        <end position="57"/>
    </location>
</feature>
<comment type="caution">
    <text evidence="2">The sequence shown here is derived from an EMBL/GenBank/DDBJ whole genome shotgun (WGS) entry which is preliminary data.</text>
</comment>
<sequence>ESIHVVFNDSNPPVRTIENDVGEDDETSSHHIEISRSEERHAGETSNLDPSVTLNQSEIEDTESIIVSKFP</sequence>
<feature type="region of interest" description="Disordered" evidence="1">
    <location>
        <begin position="1"/>
        <end position="71"/>
    </location>
</feature>
<keyword evidence="3" id="KW-1185">Reference proteome</keyword>
<dbReference type="EMBL" id="JACEIK010007302">
    <property type="protein sequence ID" value="MCE3050030.1"/>
    <property type="molecule type" value="Genomic_DNA"/>
</dbReference>
<organism evidence="2 3">
    <name type="scientific">Datura stramonium</name>
    <name type="common">Jimsonweed</name>
    <name type="synonym">Common thornapple</name>
    <dbReference type="NCBI Taxonomy" id="4076"/>
    <lineage>
        <taxon>Eukaryota</taxon>
        <taxon>Viridiplantae</taxon>
        <taxon>Streptophyta</taxon>
        <taxon>Embryophyta</taxon>
        <taxon>Tracheophyta</taxon>
        <taxon>Spermatophyta</taxon>
        <taxon>Magnoliopsida</taxon>
        <taxon>eudicotyledons</taxon>
        <taxon>Gunneridae</taxon>
        <taxon>Pentapetalae</taxon>
        <taxon>asterids</taxon>
        <taxon>lamiids</taxon>
        <taxon>Solanales</taxon>
        <taxon>Solanaceae</taxon>
        <taxon>Solanoideae</taxon>
        <taxon>Datureae</taxon>
        <taxon>Datura</taxon>
    </lineage>
</organism>
<reference evidence="2 3" key="1">
    <citation type="journal article" date="2021" name="BMC Genomics">
        <title>Datura genome reveals duplications of psychoactive alkaloid biosynthetic genes and high mutation rate following tissue culture.</title>
        <authorList>
            <person name="Rajewski A."/>
            <person name="Carter-House D."/>
            <person name="Stajich J."/>
            <person name="Litt A."/>
        </authorList>
    </citation>
    <scope>NUCLEOTIDE SEQUENCE [LARGE SCALE GENOMIC DNA]</scope>
    <source>
        <strain evidence="2">AR-01</strain>
    </source>
</reference>
<gene>
    <name evidence="2" type="ORF">HAX54_046347</name>
</gene>
<dbReference type="Proteomes" id="UP000823775">
    <property type="component" value="Unassembled WGS sequence"/>
</dbReference>
<proteinExistence type="predicted"/>
<feature type="compositionally biased region" description="Basic and acidic residues" evidence="1">
    <location>
        <begin position="27"/>
        <end position="43"/>
    </location>
</feature>